<evidence type="ECO:0000256" key="1">
    <source>
        <dbReference type="SAM" id="Phobius"/>
    </source>
</evidence>
<dbReference type="OrthoDB" id="9810336at2"/>
<name>A0A2T4IE67_9RHOO</name>
<gene>
    <name evidence="2" type="ORF">C8261_10860</name>
</gene>
<feature type="transmembrane region" description="Helical" evidence="1">
    <location>
        <begin position="56"/>
        <end position="76"/>
    </location>
</feature>
<comment type="caution">
    <text evidence="2">The sequence shown here is derived from an EMBL/GenBank/DDBJ whole genome shotgun (WGS) entry which is preliminary data.</text>
</comment>
<keyword evidence="1" id="KW-1133">Transmembrane helix</keyword>
<reference evidence="2 3" key="2">
    <citation type="submission" date="2018-04" db="EMBL/GenBank/DDBJ databases">
        <title>Thauera lacus sp. nov., isolated from an saline lake in Inner Mongolia, China.</title>
        <authorList>
            <person name="Liang Q.-Y."/>
        </authorList>
    </citation>
    <scope>NUCLEOTIDE SEQUENCE [LARGE SCALE GENOMIC DNA]</scope>
    <source>
        <strain evidence="2 3">D20</strain>
    </source>
</reference>
<dbReference type="Gene3D" id="2.40.50.140">
    <property type="entry name" value="Nucleic acid-binding proteins"/>
    <property type="match status" value="1"/>
</dbReference>
<keyword evidence="1" id="KW-0812">Transmembrane</keyword>
<proteinExistence type="predicted"/>
<keyword evidence="1" id="KW-0472">Membrane</keyword>
<dbReference type="PANTHER" id="PTHR33507">
    <property type="entry name" value="INNER MEMBRANE PROTEIN YBBJ"/>
    <property type="match status" value="1"/>
</dbReference>
<organism evidence="2 3">
    <name type="scientific">Pseudothauera lacus</name>
    <dbReference type="NCBI Taxonomy" id="2136175"/>
    <lineage>
        <taxon>Bacteria</taxon>
        <taxon>Pseudomonadati</taxon>
        <taxon>Pseudomonadota</taxon>
        <taxon>Betaproteobacteria</taxon>
        <taxon>Rhodocyclales</taxon>
        <taxon>Zoogloeaceae</taxon>
        <taxon>Pseudothauera</taxon>
    </lineage>
</organism>
<protein>
    <submittedName>
        <fullName evidence="2">NfeD family protein</fullName>
    </submittedName>
</protein>
<evidence type="ECO:0000313" key="3">
    <source>
        <dbReference type="Proteomes" id="UP000241193"/>
    </source>
</evidence>
<dbReference type="GO" id="GO:0005886">
    <property type="term" value="C:plasma membrane"/>
    <property type="evidence" value="ECO:0007669"/>
    <property type="project" value="TreeGrafter"/>
</dbReference>
<feature type="transmembrane region" description="Helical" evidence="1">
    <location>
        <begin position="31"/>
        <end position="50"/>
    </location>
</feature>
<evidence type="ECO:0000313" key="2">
    <source>
        <dbReference type="EMBL" id="PTD96072.1"/>
    </source>
</evidence>
<dbReference type="PANTHER" id="PTHR33507:SF3">
    <property type="entry name" value="INNER MEMBRANE PROTEIN YBBJ"/>
    <property type="match status" value="1"/>
</dbReference>
<feature type="transmembrane region" description="Helical" evidence="1">
    <location>
        <begin position="6"/>
        <end position="24"/>
    </location>
</feature>
<dbReference type="EMBL" id="PZKC01000008">
    <property type="protein sequence ID" value="PTD96072.1"/>
    <property type="molecule type" value="Genomic_DNA"/>
</dbReference>
<dbReference type="Proteomes" id="UP000241193">
    <property type="component" value="Unassembled WGS sequence"/>
</dbReference>
<reference evidence="2 3" key="1">
    <citation type="submission" date="2018-03" db="EMBL/GenBank/DDBJ databases">
        <authorList>
            <person name="Keele B.F."/>
        </authorList>
    </citation>
    <scope>NUCLEOTIDE SEQUENCE [LARGE SCALE GENOMIC DNA]</scope>
    <source>
        <strain evidence="2 3">D20</strain>
    </source>
</reference>
<dbReference type="AlphaFoldDB" id="A0A2T4IE67"/>
<dbReference type="RefSeq" id="WP_107493732.1">
    <property type="nucleotide sequence ID" value="NZ_PZKC01000008.1"/>
</dbReference>
<dbReference type="InterPro" id="IPR052165">
    <property type="entry name" value="Membrane_assoc_protease"/>
</dbReference>
<sequence length="158" mass="16181">MNAIHTLFASPWPWVIGAAVLAGLEIVVPGVFLLWIGLGALVVGLAVLVAPELPLSWQLLVFAVAMLGSISLGFAIQRRSRSTPPGTSLNQELDGLVGRQAQAIAAFSGGRGRIRVGDSSYAATSPAAIAAGQDLVITARAADGSFQVMPLAQGAGHD</sequence>
<dbReference type="InterPro" id="IPR012340">
    <property type="entry name" value="NA-bd_OB-fold"/>
</dbReference>
<keyword evidence="3" id="KW-1185">Reference proteome</keyword>
<accession>A0A2T4IE67</accession>